<dbReference type="Pfam" id="PF13458">
    <property type="entry name" value="Peripla_BP_6"/>
    <property type="match status" value="1"/>
</dbReference>
<dbReference type="Proteomes" id="UP000248039">
    <property type="component" value="Unassembled WGS sequence"/>
</dbReference>
<proteinExistence type="inferred from homology"/>
<dbReference type="InterPro" id="IPR028082">
    <property type="entry name" value="Peripla_BP_I"/>
</dbReference>
<comment type="caution">
    <text evidence="5">The sequence shown here is derived from an EMBL/GenBank/DDBJ whole genome shotgun (WGS) entry which is preliminary data.</text>
</comment>
<dbReference type="InterPro" id="IPR028081">
    <property type="entry name" value="Leu-bd"/>
</dbReference>
<dbReference type="RefSeq" id="WP_110670890.1">
    <property type="nucleotide sequence ID" value="NZ_PYBW01000057.1"/>
</dbReference>
<comment type="similarity">
    <text evidence="1">Belongs to the leucine-binding protein family.</text>
</comment>
<name>A0A2V4N1C6_9ACTN</name>
<dbReference type="AlphaFoldDB" id="A0A2V4N1C6"/>
<evidence type="ECO:0000256" key="2">
    <source>
        <dbReference type="ARBA" id="ARBA00022729"/>
    </source>
</evidence>
<dbReference type="Gene3D" id="3.40.50.2300">
    <property type="match status" value="2"/>
</dbReference>
<feature type="signal peptide" evidence="3">
    <location>
        <begin position="1"/>
        <end position="22"/>
    </location>
</feature>
<keyword evidence="6" id="KW-1185">Reference proteome</keyword>
<evidence type="ECO:0000259" key="4">
    <source>
        <dbReference type="Pfam" id="PF13458"/>
    </source>
</evidence>
<feature type="domain" description="Leucine-binding protein" evidence="4">
    <location>
        <begin position="47"/>
        <end position="351"/>
    </location>
</feature>
<dbReference type="PROSITE" id="PS51257">
    <property type="entry name" value="PROKAR_LIPOPROTEIN"/>
    <property type="match status" value="1"/>
</dbReference>
<evidence type="ECO:0000256" key="3">
    <source>
        <dbReference type="SAM" id="SignalP"/>
    </source>
</evidence>
<organism evidence="5 6">
    <name type="scientific">Streptomyces tateyamensis</name>
    <dbReference type="NCBI Taxonomy" id="565073"/>
    <lineage>
        <taxon>Bacteria</taxon>
        <taxon>Bacillati</taxon>
        <taxon>Actinomycetota</taxon>
        <taxon>Actinomycetes</taxon>
        <taxon>Kitasatosporales</taxon>
        <taxon>Streptomycetaceae</taxon>
        <taxon>Streptomyces</taxon>
    </lineage>
</organism>
<sequence length="408" mass="42336">MTSWTRPGRALAAFTLLPALFAATGCGSSAGSDDGDITVMTWAPSGTGAFDRGGVTALADLIGRDVNSKGGVDGHHLKVLTCNEHNTVDGGTACVRQAVAQKAVAVIGSYSLNSDALLPGLESAKIPYLGGYGLTSAEFSSPLSYPVAGGTPTLVIGNGRQLVAAGCRTIALVRPDSPAGDSLTGYLAGALKPENSKVVDVRVGEASPDYATAARKALGDDRAGNCVSDALEPQQSSRFLDALHQLNPRHTQLGAVIGSVPQAVLGQGGADGVLNNAYVTGWYPPASSHAWDALRSTIGGNQVDLSDLAVQTTWVAYQVFLTAADRLNAAGKPLTTQNLRDLLESGDTLNTGGVTPPLSWSEMLPNAETPRLVNTWVTYQQVKSGQLTEQQSGYLDMRWAFTGGKPAQ</sequence>
<reference evidence="5 6" key="1">
    <citation type="submission" date="2018-03" db="EMBL/GenBank/DDBJ databases">
        <title>Bioinformatic expansion and discovery of thiopeptide antibiotics.</title>
        <authorList>
            <person name="Schwalen C.J."/>
            <person name="Hudson G.A."/>
            <person name="Mitchell D.A."/>
        </authorList>
    </citation>
    <scope>NUCLEOTIDE SEQUENCE [LARGE SCALE GENOMIC DNA]</scope>
    <source>
        <strain evidence="5 6">ATCC 21389</strain>
    </source>
</reference>
<evidence type="ECO:0000313" key="6">
    <source>
        <dbReference type="Proteomes" id="UP000248039"/>
    </source>
</evidence>
<dbReference type="EMBL" id="PYBW01000057">
    <property type="protein sequence ID" value="PYC77698.1"/>
    <property type="molecule type" value="Genomic_DNA"/>
</dbReference>
<keyword evidence="2 3" id="KW-0732">Signal</keyword>
<dbReference type="OrthoDB" id="3205678at2"/>
<accession>A0A2V4N1C6</accession>
<evidence type="ECO:0000256" key="1">
    <source>
        <dbReference type="ARBA" id="ARBA00010062"/>
    </source>
</evidence>
<feature type="chain" id="PRO_5016117855" description="Leucine-binding protein domain-containing protein" evidence="3">
    <location>
        <begin position="23"/>
        <end position="408"/>
    </location>
</feature>
<dbReference type="SUPFAM" id="SSF53822">
    <property type="entry name" value="Periplasmic binding protein-like I"/>
    <property type="match status" value="1"/>
</dbReference>
<gene>
    <name evidence="5" type="ORF">C7C46_18060</name>
</gene>
<protein>
    <recommendedName>
        <fullName evidence="4">Leucine-binding protein domain-containing protein</fullName>
    </recommendedName>
</protein>
<evidence type="ECO:0000313" key="5">
    <source>
        <dbReference type="EMBL" id="PYC77698.1"/>
    </source>
</evidence>